<keyword evidence="2" id="KW-0812">Transmembrane</keyword>
<dbReference type="HOGENOM" id="CLU_1184397_0_0_9"/>
<dbReference type="EMBL" id="ACKP02000044">
    <property type="protein sequence ID" value="EEX76771.1"/>
    <property type="molecule type" value="Genomic_DNA"/>
</dbReference>
<reference evidence="4 5" key="1">
    <citation type="submission" date="2009-09" db="EMBL/GenBank/DDBJ databases">
        <authorList>
            <person name="Weinstock G."/>
            <person name="Sodergren E."/>
            <person name="Clifton S."/>
            <person name="Fulton L."/>
            <person name="Fulton B."/>
            <person name="Courtney L."/>
            <person name="Fronick C."/>
            <person name="Harrison M."/>
            <person name="Strong C."/>
            <person name="Farmer C."/>
            <person name="Delahaunty K."/>
            <person name="Markovic C."/>
            <person name="Hall O."/>
            <person name="Minx P."/>
            <person name="Tomlinson C."/>
            <person name="Mitreva M."/>
            <person name="Nelson J."/>
            <person name="Hou S."/>
            <person name="Wollam A."/>
            <person name="Pepin K.H."/>
            <person name="Johnson M."/>
            <person name="Bhonagiri V."/>
            <person name="Nash W.E."/>
            <person name="Warren W."/>
            <person name="Chinwalla A."/>
            <person name="Mardis E.R."/>
            <person name="Wilson R.K."/>
        </authorList>
    </citation>
    <scope>NUCLEOTIDE SEQUENCE [LARGE SCALE GENOMIC DNA]</scope>
    <source>
        <strain evidence="4">ATCC 35185</strain>
        <strain evidence="5">ATCC 35185 / DSM 20758 / VPI D19B-28</strain>
    </source>
</reference>
<evidence type="ECO:0000313" key="4">
    <source>
        <dbReference type="EMBL" id="EEX76771.1"/>
    </source>
</evidence>
<evidence type="ECO:0000256" key="1">
    <source>
        <dbReference type="SAM" id="MobiDB-lite"/>
    </source>
</evidence>
<reference evidence="3 6" key="2">
    <citation type="submission" date="2011-04" db="EMBL/GenBank/DDBJ databases">
        <title>The complete genome of Selenomonas sputigena DSM 20758.</title>
        <authorList>
            <consortium name="US DOE Joint Genome Institute (JGI-PGF)"/>
            <person name="Lucas S."/>
            <person name="Copeland A."/>
            <person name="Lapidus A."/>
            <person name="Bruce D."/>
            <person name="Goodwin L."/>
            <person name="Pitluck S."/>
            <person name="Peters L."/>
            <person name="Kyrpides N."/>
            <person name="Mavromatis K."/>
            <person name="Ivanova N."/>
            <person name="Ovchinnikova G."/>
            <person name="Teshima H."/>
            <person name="Detter J.C."/>
            <person name="Tapia R."/>
            <person name="Han C."/>
            <person name="Land M."/>
            <person name="Hauser L."/>
            <person name="Markowitz V."/>
            <person name="Cheng J.-F."/>
            <person name="Hugenholtz P."/>
            <person name="Woyke T."/>
            <person name="Wu D."/>
            <person name="Gronow S."/>
            <person name="Wellnitz S."/>
            <person name="Schneider S."/>
            <person name="Klenk H.-P."/>
            <person name="Eisen J.A."/>
        </authorList>
    </citation>
    <scope>NUCLEOTIDE SEQUENCE [LARGE SCALE GENOMIC DNA]</scope>
    <source>
        <strain evidence="3">ATCC 35185</strain>
        <strain evidence="6">ATCC 35185 / DSM 20758 / VPI D19B-28</strain>
    </source>
</reference>
<feature type="transmembrane region" description="Helical" evidence="2">
    <location>
        <begin position="212"/>
        <end position="232"/>
    </location>
</feature>
<dbReference type="STRING" id="546271.Selsp_0657"/>
<gene>
    <name evidence="3" type="ordered locus">Selsp_0657</name>
    <name evidence="4" type="ORF">SELSPUOL_01878</name>
</gene>
<evidence type="ECO:0000313" key="5">
    <source>
        <dbReference type="Proteomes" id="UP000003505"/>
    </source>
</evidence>
<keyword evidence="2" id="KW-1133">Transmembrane helix</keyword>
<dbReference type="Proteomes" id="UP000003505">
    <property type="component" value="Unassembled WGS sequence"/>
</dbReference>
<feature type="compositionally biased region" description="Basic and acidic residues" evidence="1">
    <location>
        <begin position="43"/>
        <end position="61"/>
    </location>
</feature>
<dbReference type="KEGG" id="ssg:Selsp_0657"/>
<accession>C9LWM3</accession>
<protein>
    <submittedName>
        <fullName evidence="4">Uncharacterized protein</fullName>
    </submittedName>
</protein>
<evidence type="ECO:0000256" key="2">
    <source>
        <dbReference type="SAM" id="Phobius"/>
    </source>
</evidence>
<dbReference type="Proteomes" id="UP000011124">
    <property type="component" value="Chromosome"/>
</dbReference>
<dbReference type="EMBL" id="CP002637">
    <property type="protein sequence ID" value="AEB99626.1"/>
    <property type="molecule type" value="Genomic_DNA"/>
</dbReference>
<evidence type="ECO:0000313" key="3">
    <source>
        <dbReference type="EMBL" id="AEB99626.1"/>
    </source>
</evidence>
<keyword evidence="6" id="KW-1185">Reference proteome</keyword>
<sequence length="234" mass="26670">MTVERFEDTATEDEEEEFIAMQAVDRDTVDEVASKIEEEELPLESKEPISLEKPKNIAAHPKSEEERKIVEDFNALQQRMAAMLARRTDGTAEEQHVSDALNELNGLMKSIHEQMAPLEKVVKKTLTLEGCTQQISKETDRLERLVRHIQDEVPEEIEKSASEAYKAAFENAAANYEQMAKEAIAWQKSQMKDIAGWQAGRLKQMGDAVDRIWILAHVMVFLAVLSILLLWFKS</sequence>
<evidence type="ECO:0000313" key="6">
    <source>
        <dbReference type="Proteomes" id="UP000011124"/>
    </source>
</evidence>
<organism evidence="4 5">
    <name type="scientific">Selenomonas sputigena (strain ATCC 35185 / DSM 20758 / CCUG 44933 / VPI D19B-28)</name>
    <dbReference type="NCBI Taxonomy" id="546271"/>
    <lineage>
        <taxon>Bacteria</taxon>
        <taxon>Bacillati</taxon>
        <taxon>Bacillota</taxon>
        <taxon>Negativicutes</taxon>
        <taxon>Selenomonadales</taxon>
        <taxon>Selenomonadaceae</taxon>
        <taxon>Selenomonas</taxon>
    </lineage>
</organism>
<feature type="region of interest" description="Disordered" evidence="1">
    <location>
        <begin position="39"/>
        <end position="61"/>
    </location>
</feature>
<dbReference type="AlphaFoldDB" id="C9LWM3"/>
<keyword evidence="2" id="KW-0472">Membrane</keyword>
<proteinExistence type="predicted"/>
<name>C9LWM3_SELS3</name>